<keyword evidence="4" id="KW-1185">Reference proteome</keyword>
<dbReference type="InterPro" id="IPR050577">
    <property type="entry name" value="MAPR/NEUFC/NENF-like"/>
</dbReference>
<dbReference type="InterPro" id="IPR036400">
    <property type="entry name" value="Cyt_B5-like_heme/steroid_sf"/>
</dbReference>
<dbReference type="InterPro" id="IPR001199">
    <property type="entry name" value="Cyt_B5-like_heme/steroid-bd"/>
</dbReference>
<sequence length="115" mass="12757">LSESELSLYNGEDPKLPVYIAIDGEVYDVTPGKEFYGKGGGYGFFSGRDASRAFATGCFKEHLTYDLRGLSLAQLESLKGWKEFYSNHHSYFHVGRVVHPPIDPKSPIPVDCNAP</sequence>
<dbReference type="Gene3D" id="3.10.120.10">
    <property type="entry name" value="Cytochrome b5-like heme/steroid binding domain"/>
    <property type="match status" value="1"/>
</dbReference>
<name>A0A1Y1XV88_9FUNG</name>
<dbReference type="GO" id="GO:0020037">
    <property type="term" value="F:heme binding"/>
    <property type="evidence" value="ECO:0007669"/>
    <property type="project" value="UniProtKB-ARBA"/>
</dbReference>
<proteinExistence type="inferred from homology"/>
<dbReference type="Proteomes" id="UP000193498">
    <property type="component" value="Unassembled WGS sequence"/>
</dbReference>
<dbReference type="EMBL" id="MCFE01000467">
    <property type="protein sequence ID" value="ORX89194.1"/>
    <property type="molecule type" value="Genomic_DNA"/>
</dbReference>
<comment type="similarity">
    <text evidence="1">Belongs to the cytochrome b5 family. MAPR subfamily.</text>
</comment>
<accession>A0A1Y1XV88</accession>
<dbReference type="AlphaFoldDB" id="A0A1Y1XV88"/>
<evidence type="ECO:0000256" key="1">
    <source>
        <dbReference type="ARBA" id="ARBA00038357"/>
    </source>
</evidence>
<dbReference type="Pfam" id="PF00173">
    <property type="entry name" value="Cyt-b5"/>
    <property type="match status" value="1"/>
</dbReference>
<feature type="domain" description="Cytochrome b5 heme-binding" evidence="2">
    <location>
        <begin position="1"/>
        <end position="98"/>
    </location>
</feature>
<feature type="non-terminal residue" evidence="3">
    <location>
        <position position="1"/>
    </location>
</feature>
<dbReference type="PANTHER" id="PTHR10281:SF76">
    <property type="entry name" value="CALCUTTA CUP-RELATED"/>
    <property type="match status" value="1"/>
</dbReference>
<dbReference type="GO" id="GO:0016020">
    <property type="term" value="C:membrane"/>
    <property type="evidence" value="ECO:0007669"/>
    <property type="project" value="TreeGrafter"/>
</dbReference>
<dbReference type="InParanoid" id="A0A1Y1XV88"/>
<gene>
    <name evidence="3" type="ORF">K493DRAFT_267401</name>
</gene>
<comment type="caution">
    <text evidence="3">The sequence shown here is derived from an EMBL/GenBank/DDBJ whole genome shotgun (WGS) entry which is preliminary data.</text>
</comment>
<organism evidence="3 4">
    <name type="scientific">Basidiobolus meristosporus CBS 931.73</name>
    <dbReference type="NCBI Taxonomy" id="1314790"/>
    <lineage>
        <taxon>Eukaryota</taxon>
        <taxon>Fungi</taxon>
        <taxon>Fungi incertae sedis</taxon>
        <taxon>Zoopagomycota</taxon>
        <taxon>Entomophthoromycotina</taxon>
        <taxon>Basidiobolomycetes</taxon>
        <taxon>Basidiobolales</taxon>
        <taxon>Basidiobolaceae</taxon>
        <taxon>Basidiobolus</taxon>
    </lineage>
</organism>
<dbReference type="SUPFAM" id="SSF55856">
    <property type="entry name" value="Cytochrome b5-like heme/steroid binding domain"/>
    <property type="match status" value="1"/>
</dbReference>
<dbReference type="OrthoDB" id="10257697at2759"/>
<dbReference type="PANTHER" id="PTHR10281">
    <property type="entry name" value="MEMBRANE-ASSOCIATED PROGESTERONE RECEPTOR COMPONENT-RELATED"/>
    <property type="match status" value="1"/>
</dbReference>
<evidence type="ECO:0000259" key="2">
    <source>
        <dbReference type="SMART" id="SM01117"/>
    </source>
</evidence>
<evidence type="ECO:0000313" key="3">
    <source>
        <dbReference type="EMBL" id="ORX89194.1"/>
    </source>
</evidence>
<evidence type="ECO:0000313" key="4">
    <source>
        <dbReference type="Proteomes" id="UP000193498"/>
    </source>
</evidence>
<dbReference type="SMART" id="SM01117">
    <property type="entry name" value="Cyt-b5"/>
    <property type="match status" value="1"/>
</dbReference>
<reference evidence="3 4" key="1">
    <citation type="submission" date="2016-07" db="EMBL/GenBank/DDBJ databases">
        <title>Pervasive Adenine N6-methylation of Active Genes in Fungi.</title>
        <authorList>
            <consortium name="DOE Joint Genome Institute"/>
            <person name="Mondo S.J."/>
            <person name="Dannebaum R.O."/>
            <person name="Kuo R.C."/>
            <person name="Labutti K."/>
            <person name="Haridas S."/>
            <person name="Kuo A."/>
            <person name="Salamov A."/>
            <person name="Ahrendt S.R."/>
            <person name="Lipzen A."/>
            <person name="Sullivan W."/>
            <person name="Andreopoulos W.B."/>
            <person name="Clum A."/>
            <person name="Lindquist E."/>
            <person name="Daum C."/>
            <person name="Ramamoorthy G.K."/>
            <person name="Gryganskyi A."/>
            <person name="Culley D."/>
            <person name="Magnuson J.K."/>
            <person name="James T.Y."/>
            <person name="O'Malley M.A."/>
            <person name="Stajich J.E."/>
            <person name="Spatafora J.W."/>
            <person name="Visel A."/>
            <person name="Grigoriev I.V."/>
        </authorList>
    </citation>
    <scope>NUCLEOTIDE SEQUENCE [LARGE SCALE GENOMIC DNA]</scope>
    <source>
        <strain evidence="3 4">CBS 931.73</strain>
    </source>
</reference>
<dbReference type="FunFam" id="3.10.120.10:FF:000003">
    <property type="entry name" value="membrane-associated progesterone receptor component 1"/>
    <property type="match status" value="1"/>
</dbReference>
<dbReference type="GO" id="GO:0012505">
    <property type="term" value="C:endomembrane system"/>
    <property type="evidence" value="ECO:0007669"/>
    <property type="project" value="TreeGrafter"/>
</dbReference>
<protein>
    <submittedName>
        <fullName evidence="3">Cytochrome b5</fullName>
    </submittedName>
</protein>